<dbReference type="Proteomes" id="UP000218334">
    <property type="component" value="Unassembled WGS sequence"/>
</dbReference>
<keyword evidence="3" id="KW-1185">Reference proteome</keyword>
<evidence type="ECO:0000256" key="1">
    <source>
        <dbReference type="SAM" id="SignalP"/>
    </source>
</evidence>
<gene>
    <name evidence="2" type="ORF">ARMSODRAFT_950243</name>
</gene>
<keyword evidence="1" id="KW-0732">Signal</keyword>
<organism evidence="2 3">
    <name type="scientific">Armillaria solidipes</name>
    <dbReference type="NCBI Taxonomy" id="1076256"/>
    <lineage>
        <taxon>Eukaryota</taxon>
        <taxon>Fungi</taxon>
        <taxon>Dikarya</taxon>
        <taxon>Basidiomycota</taxon>
        <taxon>Agaricomycotina</taxon>
        <taxon>Agaricomycetes</taxon>
        <taxon>Agaricomycetidae</taxon>
        <taxon>Agaricales</taxon>
        <taxon>Marasmiineae</taxon>
        <taxon>Physalacriaceae</taxon>
        <taxon>Armillaria</taxon>
    </lineage>
</organism>
<sequence>MWQWHSNLLSEWCPVAMLLGAAMIQCARGPPMPSNPIQDQYLSCFSRFWRVDLYCLAFSESLSKVRQTNDQWQYRVQSFPIIFLIRLLRRLLRPSTAHVHVCLFSCLSIICSTSNLFR</sequence>
<feature type="signal peptide" evidence="1">
    <location>
        <begin position="1"/>
        <end position="29"/>
    </location>
</feature>
<dbReference type="AlphaFoldDB" id="A0A2H3BYH2"/>
<protein>
    <recommendedName>
        <fullName evidence="4">Secreted protein</fullName>
    </recommendedName>
</protein>
<reference evidence="3" key="1">
    <citation type="journal article" date="2017" name="Nat. Ecol. Evol.">
        <title>Genome expansion and lineage-specific genetic innovations in the forest pathogenic fungi Armillaria.</title>
        <authorList>
            <person name="Sipos G."/>
            <person name="Prasanna A.N."/>
            <person name="Walter M.C."/>
            <person name="O'Connor E."/>
            <person name="Balint B."/>
            <person name="Krizsan K."/>
            <person name="Kiss B."/>
            <person name="Hess J."/>
            <person name="Varga T."/>
            <person name="Slot J."/>
            <person name="Riley R."/>
            <person name="Boka B."/>
            <person name="Rigling D."/>
            <person name="Barry K."/>
            <person name="Lee J."/>
            <person name="Mihaltcheva S."/>
            <person name="LaButti K."/>
            <person name="Lipzen A."/>
            <person name="Waldron R."/>
            <person name="Moloney N.M."/>
            <person name="Sperisen C."/>
            <person name="Kredics L."/>
            <person name="Vagvoelgyi C."/>
            <person name="Patrignani A."/>
            <person name="Fitzpatrick D."/>
            <person name="Nagy I."/>
            <person name="Doyle S."/>
            <person name="Anderson J.B."/>
            <person name="Grigoriev I.V."/>
            <person name="Gueldener U."/>
            <person name="Muensterkoetter M."/>
            <person name="Nagy L.G."/>
        </authorList>
    </citation>
    <scope>NUCLEOTIDE SEQUENCE [LARGE SCALE GENOMIC DNA]</scope>
    <source>
        <strain evidence="3">28-4</strain>
    </source>
</reference>
<proteinExistence type="predicted"/>
<evidence type="ECO:0008006" key="4">
    <source>
        <dbReference type="Google" id="ProtNLM"/>
    </source>
</evidence>
<feature type="chain" id="PRO_5013574676" description="Secreted protein" evidence="1">
    <location>
        <begin position="30"/>
        <end position="118"/>
    </location>
</feature>
<name>A0A2H3BYH2_9AGAR</name>
<evidence type="ECO:0000313" key="2">
    <source>
        <dbReference type="EMBL" id="PBK75889.1"/>
    </source>
</evidence>
<evidence type="ECO:0000313" key="3">
    <source>
        <dbReference type="Proteomes" id="UP000218334"/>
    </source>
</evidence>
<accession>A0A2H3BYH2</accession>
<dbReference type="EMBL" id="KZ293417">
    <property type="protein sequence ID" value="PBK75889.1"/>
    <property type="molecule type" value="Genomic_DNA"/>
</dbReference>